<reference evidence="1 2" key="2">
    <citation type="journal article" date="2023" name="Plant Pathol.">
        <title>Dismantling and reorganizing Pseudomonas marginalis sensu#lato.</title>
        <authorList>
            <person name="Sawada H."/>
            <person name="Fujikawa T."/>
            <person name="Satou M."/>
        </authorList>
    </citation>
    <scope>NUCLEOTIDE SEQUENCE [LARGE SCALE GENOMIC DNA]</scope>
    <source>
        <strain evidence="1 2">MAFF 311096</strain>
    </source>
</reference>
<accession>A0ABS8QPX3</accession>
<evidence type="ECO:0000313" key="2">
    <source>
        <dbReference type="Proteomes" id="UP001154922"/>
    </source>
</evidence>
<name>A0ABS8QPX3_9PSED</name>
<dbReference type="EMBL" id="JAJOZI010000024">
    <property type="protein sequence ID" value="MCD7037721.1"/>
    <property type="molecule type" value="Genomic_DNA"/>
</dbReference>
<comment type="caution">
    <text evidence="1">The sequence shown here is derived from an EMBL/GenBank/DDBJ whole genome shotgun (WGS) entry which is preliminary data.</text>
</comment>
<gene>
    <name evidence="1" type="ORF">LRQ20_05170</name>
</gene>
<reference evidence="1 2" key="1">
    <citation type="journal article" date="2022" name="Int. J. Syst. Evol. Microbiol.">
        <title>Pseudomonas petroselini sp. nov., a pathogen causing bacterial rot of parsley in Japan.</title>
        <authorList>
            <person name="Sawada H."/>
            <person name="Fujikawa T."/>
            <person name="Osada S."/>
            <person name="Satou M."/>
        </authorList>
    </citation>
    <scope>NUCLEOTIDE SEQUENCE [LARGE SCALE GENOMIC DNA]</scope>
    <source>
        <strain evidence="1 2">MAFF 311096</strain>
    </source>
</reference>
<keyword evidence="2" id="KW-1185">Reference proteome</keyword>
<dbReference type="InterPro" id="IPR011856">
    <property type="entry name" value="tRNA_endonuc-like_dom_sf"/>
</dbReference>
<organism evidence="1 2">
    <name type="scientific">Pseudomonas petroselini</name>
    <dbReference type="NCBI Taxonomy" id="2899822"/>
    <lineage>
        <taxon>Bacteria</taxon>
        <taxon>Pseudomonadati</taxon>
        <taxon>Pseudomonadota</taxon>
        <taxon>Gammaproteobacteria</taxon>
        <taxon>Pseudomonadales</taxon>
        <taxon>Pseudomonadaceae</taxon>
        <taxon>Pseudomonas</taxon>
    </lineage>
</organism>
<protein>
    <submittedName>
        <fullName evidence="1">DUF4365 domain-containing protein</fullName>
    </submittedName>
</protein>
<dbReference type="Gene3D" id="3.40.1350.10">
    <property type="match status" value="1"/>
</dbReference>
<sequence>MSKMSIGKRNEFLVWAKLIEAGFDVYPSLVDDKGIDGIVGANGKYFEIQIKSGANWVNQRGFKKEVLEANPTRIYLVYNYTVNEFRYFTAQQILEEVFWSHSISWKLSQINLNKAMLEKYKAHDWSGFLSYLTAV</sequence>
<proteinExistence type="predicted"/>
<evidence type="ECO:0000313" key="1">
    <source>
        <dbReference type="EMBL" id="MCD7037721.1"/>
    </source>
</evidence>
<dbReference type="RefSeq" id="WP_177324604.1">
    <property type="nucleotide sequence ID" value="NZ_JAJOZG010000021.1"/>
</dbReference>
<dbReference type="Proteomes" id="UP001154922">
    <property type="component" value="Unassembled WGS sequence"/>
</dbReference>